<evidence type="ECO:0000313" key="2">
    <source>
        <dbReference type="EMBL" id="CAK5269669.1"/>
    </source>
</evidence>
<feature type="non-terminal residue" evidence="2">
    <location>
        <position position="108"/>
    </location>
</feature>
<gene>
    <name evidence="1" type="ORF">MYCIT1_LOCUS11510</name>
    <name evidence="2" type="ORF">MYCIT1_LOCUS13566</name>
</gene>
<dbReference type="AlphaFoldDB" id="A0AAD2H475"/>
<name>A0AAD2H475_9AGAR</name>
<protein>
    <submittedName>
        <fullName evidence="2">Uncharacterized protein</fullName>
    </submittedName>
</protein>
<evidence type="ECO:0000313" key="1">
    <source>
        <dbReference type="EMBL" id="CAK5268343.1"/>
    </source>
</evidence>
<comment type="caution">
    <text evidence="2">The sequence shown here is derived from an EMBL/GenBank/DDBJ whole genome shotgun (WGS) entry which is preliminary data.</text>
</comment>
<dbReference type="Proteomes" id="UP001295794">
    <property type="component" value="Unassembled WGS sequence"/>
</dbReference>
<evidence type="ECO:0000313" key="3">
    <source>
        <dbReference type="Proteomes" id="UP001295794"/>
    </source>
</evidence>
<dbReference type="EMBL" id="CAVNYO010000150">
    <property type="protein sequence ID" value="CAK5269669.1"/>
    <property type="molecule type" value="Genomic_DNA"/>
</dbReference>
<sequence>FTFSISLVHSLERFEHPGLVQLRIPQNLAWLANRDEIKFFRQCGASERTRRQGALLLRRSSRNPSNLFPTAIAGGGDSQWASISPLLIRRSLKSFDDVESLEFNSCFR</sequence>
<keyword evidence="3" id="KW-1185">Reference proteome</keyword>
<reference evidence="2" key="1">
    <citation type="submission" date="2023-11" db="EMBL/GenBank/DDBJ databases">
        <authorList>
            <person name="De Vega J J."/>
            <person name="De Vega J J."/>
        </authorList>
    </citation>
    <scope>NUCLEOTIDE SEQUENCE</scope>
</reference>
<organism evidence="2 3">
    <name type="scientific">Mycena citricolor</name>
    <dbReference type="NCBI Taxonomy" id="2018698"/>
    <lineage>
        <taxon>Eukaryota</taxon>
        <taxon>Fungi</taxon>
        <taxon>Dikarya</taxon>
        <taxon>Basidiomycota</taxon>
        <taxon>Agaricomycotina</taxon>
        <taxon>Agaricomycetes</taxon>
        <taxon>Agaricomycetidae</taxon>
        <taxon>Agaricales</taxon>
        <taxon>Marasmiineae</taxon>
        <taxon>Mycenaceae</taxon>
        <taxon>Mycena</taxon>
    </lineage>
</organism>
<feature type="non-terminal residue" evidence="2">
    <location>
        <position position="1"/>
    </location>
</feature>
<dbReference type="EMBL" id="CAVNYO010000138">
    <property type="protein sequence ID" value="CAK5268343.1"/>
    <property type="molecule type" value="Genomic_DNA"/>
</dbReference>
<accession>A0AAD2H475</accession>
<proteinExistence type="predicted"/>